<organism evidence="2 3">
    <name type="scientific">Cylindrospermopsis curvispora GIHE-G1</name>
    <dbReference type="NCBI Taxonomy" id="2666332"/>
    <lineage>
        <taxon>Bacteria</taxon>
        <taxon>Bacillati</taxon>
        <taxon>Cyanobacteriota</taxon>
        <taxon>Cyanophyceae</taxon>
        <taxon>Nostocales</taxon>
        <taxon>Aphanizomenonaceae</taxon>
        <taxon>Cylindrospermopsis</taxon>
    </lineage>
</organism>
<proteinExistence type="predicted"/>
<dbReference type="SUPFAM" id="SSF55166">
    <property type="entry name" value="Hedgehog/DD-peptidase"/>
    <property type="match status" value="1"/>
</dbReference>
<evidence type="ECO:0000259" key="1">
    <source>
        <dbReference type="Pfam" id="PF08291"/>
    </source>
</evidence>
<feature type="domain" description="Peptidase M15A C-terminal" evidence="1">
    <location>
        <begin position="43"/>
        <end position="81"/>
    </location>
</feature>
<dbReference type="Proteomes" id="UP000516013">
    <property type="component" value="Chromosome"/>
</dbReference>
<dbReference type="KEGG" id="ccur:IAR63_13260"/>
<keyword evidence="3" id="KW-1185">Reference proteome</keyword>
<dbReference type="Gene3D" id="3.30.1380.10">
    <property type="match status" value="1"/>
</dbReference>
<protein>
    <recommendedName>
        <fullName evidence="1">Peptidase M15A C-terminal domain-containing protein</fullName>
    </recommendedName>
</protein>
<evidence type="ECO:0000313" key="2">
    <source>
        <dbReference type="EMBL" id="QNP28836.1"/>
    </source>
</evidence>
<dbReference type="InterPro" id="IPR009045">
    <property type="entry name" value="Zn_M74/Hedgehog-like"/>
</dbReference>
<accession>A0A7H0EYH0</accession>
<dbReference type="AlphaFoldDB" id="A0A7H0EYH0"/>
<name>A0A7H0EYH0_9CYAN</name>
<dbReference type="Pfam" id="PF08291">
    <property type="entry name" value="Peptidase_M15_3"/>
    <property type="match status" value="1"/>
</dbReference>
<dbReference type="InterPro" id="IPR013230">
    <property type="entry name" value="Peptidase_M15A_C"/>
</dbReference>
<reference evidence="2 3" key="1">
    <citation type="submission" date="2020-08" db="EMBL/GenBank/DDBJ databases">
        <title>Complete genome sequence of Raphidiopsis curvispora isolated from drinking water reservoir in South Korea.</title>
        <authorList>
            <person name="Jeong J."/>
        </authorList>
    </citation>
    <scope>NUCLEOTIDE SEQUENCE [LARGE SCALE GENOMIC DNA]</scope>
    <source>
        <strain evidence="2 3">GIHE-G1</strain>
    </source>
</reference>
<evidence type="ECO:0000313" key="3">
    <source>
        <dbReference type="Proteomes" id="UP000516013"/>
    </source>
</evidence>
<sequence>MSPNCILVNSLPIMQIYREIATKLTIKLIHAWRLSVGIPLTWEPVREKFGSPIRITSGYRPPAVNSSLGGARNSQHLYFRA</sequence>
<gene>
    <name evidence="2" type="ORF">IAR63_13260</name>
</gene>
<dbReference type="EMBL" id="CP060822">
    <property type="protein sequence ID" value="QNP28836.1"/>
    <property type="molecule type" value="Genomic_DNA"/>
</dbReference>